<comment type="subcellular location">
    <subcellularLocation>
        <location evidence="1">Cell outer membrane</location>
    </subcellularLocation>
</comment>
<evidence type="ECO:0000256" key="2">
    <source>
        <dbReference type="ARBA" id="ARBA00023136"/>
    </source>
</evidence>
<dbReference type="PROSITE" id="PS51257">
    <property type="entry name" value="PROKAR_LIPOPROTEIN"/>
    <property type="match status" value="1"/>
</dbReference>
<keyword evidence="5" id="KW-0732">Signal</keyword>
<evidence type="ECO:0000259" key="6">
    <source>
        <dbReference type="PROSITE" id="PS51123"/>
    </source>
</evidence>
<dbReference type="Gene3D" id="3.30.1330.60">
    <property type="entry name" value="OmpA-like domain"/>
    <property type="match status" value="1"/>
</dbReference>
<evidence type="ECO:0000256" key="5">
    <source>
        <dbReference type="SAM" id="SignalP"/>
    </source>
</evidence>
<dbReference type="OrthoDB" id="6905929at2"/>
<feature type="domain" description="OmpA-like" evidence="6">
    <location>
        <begin position="175"/>
        <end position="292"/>
    </location>
</feature>
<dbReference type="PANTHER" id="PTHR30329:SF21">
    <property type="entry name" value="LIPOPROTEIN YIAD-RELATED"/>
    <property type="match status" value="1"/>
</dbReference>
<protein>
    <submittedName>
        <fullName evidence="7">OmpA family protein</fullName>
    </submittedName>
</protein>
<sequence>MNNTVKVLFTMLIASSSCYVSASFKKFEAPMGESSWQFLGNPLSCQLNHSIPMYGDANFKKVAGKGEKLGFKLGYKRQPIRNVKVADVRAISPAWQPMQSSRELGKIEIKSGKHIFQSEELATWRLLNELEVGRFPTFYYQDFSDIEDQVSVSLSSVGFKAEYDKFLDCLASLVPYKINELTKLTLMFDFDRASIRERYKSKLHALAQYIKYDESVEVVFVSGYTDSKGSRYYNEKLAQRRIDSTLKILKLDGVPDNRFRTIAVGEKQPVASNRTASGRAKNRRVYIRIAQN</sequence>
<keyword evidence="3" id="KW-0998">Cell outer membrane</keyword>
<reference evidence="7 8" key="1">
    <citation type="submission" date="2019-06" db="EMBL/GenBank/DDBJ databases">
        <title>Draft genome of Aliikangiella marina GYP-15.</title>
        <authorList>
            <person name="Wang G."/>
        </authorList>
    </citation>
    <scope>NUCLEOTIDE SEQUENCE [LARGE SCALE GENOMIC DNA]</scope>
    <source>
        <strain evidence="7 8">GYP-15</strain>
    </source>
</reference>
<dbReference type="SUPFAM" id="SSF103088">
    <property type="entry name" value="OmpA-like"/>
    <property type="match status" value="1"/>
</dbReference>
<dbReference type="PRINTS" id="PR01021">
    <property type="entry name" value="OMPADOMAIN"/>
</dbReference>
<dbReference type="InterPro" id="IPR041544">
    <property type="entry name" value="MotY_N"/>
</dbReference>
<accession>A0A545TDJ5</accession>
<dbReference type="AlphaFoldDB" id="A0A545TDJ5"/>
<comment type="caution">
    <text evidence="7">The sequence shown here is derived from an EMBL/GenBank/DDBJ whole genome shotgun (WGS) entry which is preliminary data.</text>
</comment>
<dbReference type="GO" id="GO:0009279">
    <property type="term" value="C:cell outer membrane"/>
    <property type="evidence" value="ECO:0007669"/>
    <property type="project" value="UniProtKB-SubCell"/>
</dbReference>
<feature type="signal peptide" evidence="5">
    <location>
        <begin position="1"/>
        <end position="22"/>
    </location>
</feature>
<dbReference type="InterPro" id="IPR006665">
    <property type="entry name" value="OmpA-like"/>
</dbReference>
<gene>
    <name evidence="7" type="ORF">FLL45_10195</name>
</gene>
<organism evidence="7 8">
    <name type="scientific">Aliikangiella marina</name>
    <dbReference type="NCBI Taxonomy" id="1712262"/>
    <lineage>
        <taxon>Bacteria</taxon>
        <taxon>Pseudomonadati</taxon>
        <taxon>Pseudomonadota</taxon>
        <taxon>Gammaproteobacteria</taxon>
        <taxon>Oceanospirillales</taxon>
        <taxon>Pleioneaceae</taxon>
        <taxon>Aliikangiella</taxon>
    </lineage>
</organism>
<dbReference type="PROSITE" id="PS51123">
    <property type="entry name" value="OMPA_2"/>
    <property type="match status" value="1"/>
</dbReference>
<evidence type="ECO:0000256" key="4">
    <source>
        <dbReference type="PROSITE-ProRule" id="PRU00473"/>
    </source>
</evidence>
<dbReference type="Pfam" id="PF18393">
    <property type="entry name" value="MotY_N"/>
    <property type="match status" value="1"/>
</dbReference>
<dbReference type="Gene3D" id="2.60.40.2540">
    <property type="match status" value="1"/>
</dbReference>
<dbReference type="InterPro" id="IPR050330">
    <property type="entry name" value="Bact_OuterMem_StrucFunc"/>
</dbReference>
<dbReference type="Proteomes" id="UP000317839">
    <property type="component" value="Unassembled WGS sequence"/>
</dbReference>
<dbReference type="InterPro" id="IPR006664">
    <property type="entry name" value="OMP_bac"/>
</dbReference>
<dbReference type="RefSeq" id="WP_142941910.1">
    <property type="nucleotide sequence ID" value="NZ_VIKR01000002.1"/>
</dbReference>
<evidence type="ECO:0000313" key="7">
    <source>
        <dbReference type="EMBL" id="TQV75294.1"/>
    </source>
</evidence>
<evidence type="ECO:0000256" key="1">
    <source>
        <dbReference type="ARBA" id="ARBA00004442"/>
    </source>
</evidence>
<dbReference type="Pfam" id="PF00691">
    <property type="entry name" value="OmpA"/>
    <property type="match status" value="1"/>
</dbReference>
<dbReference type="PANTHER" id="PTHR30329">
    <property type="entry name" value="STATOR ELEMENT OF FLAGELLAR MOTOR COMPLEX"/>
    <property type="match status" value="1"/>
</dbReference>
<feature type="chain" id="PRO_5022243525" evidence="5">
    <location>
        <begin position="23"/>
        <end position="292"/>
    </location>
</feature>
<dbReference type="EMBL" id="VIKR01000002">
    <property type="protein sequence ID" value="TQV75294.1"/>
    <property type="molecule type" value="Genomic_DNA"/>
</dbReference>
<dbReference type="InterPro" id="IPR036737">
    <property type="entry name" value="OmpA-like_sf"/>
</dbReference>
<evidence type="ECO:0000256" key="3">
    <source>
        <dbReference type="ARBA" id="ARBA00023237"/>
    </source>
</evidence>
<name>A0A545TDJ5_9GAMM</name>
<keyword evidence="2 4" id="KW-0472">Membrane</keyword>
<dbReference type="CDD" id="cd07185">
    <property type="entry name" value="OmpA_C-like"/>
    <property type="match status" value="1"/>
</dbReference>
<evidence type="ECO:0000313" key="8">
    <source>
        <dbReference type="Proteomes" id="UP000317839"/>
    </source>
</evidence>
<proteinExistence type="predicted"/>
<dbReference type="PRINTS" id="PR01023">
    <property type="entry name" value="NAFLGMOTY"/>
</dbReference>
<keyword evidence="8" id="KW-1185">Reference proteome</keyword>